<accession>A0A024E4N2</accession>
<dbReference type="PANTHER" id="PTHR30579">
    <property type="entry name" value="TRANSCRIPTIONAL REGULATOR"/>
    <property type="match status" value="1"/>
</dbReference>
<dbReference type="InterPro" id="IPR000847">
    <property type="entry name" value="LysR_HTH_N"/>
</dbReference>
<dbReference type="AlphaFoldDB" id="A0A024E4N2"/>
<sequence>MQASDLEIDLLRAFIAVAETGSFTAAAEVIARSQSAVSQKIIRLEEVLGFRVFERTSRALTLTPDGERLLAGARRMMVHFDTFMRDIKAPATVTLLRLGISENLVPTQLPKLLSRFTQLYPDIQLELTTGLSDDLLTDYEAGLLDVVISKRKFSSGTTRGRVIWREPLVWIAAKDYQIESSKPVRLVMMRPPCAYRAIMIEALATVGREWASACLASNLMGVQAAVAGGLGITALGTSFLQEGMRILEPSQKLPTLPSTEVAVIGDDVRTQHLVQPLVSLLTEGLMSGGRLT</sequence>
<gene>
    <name evidence="6" type="ORF">OU5_0820</name>
</gene>
<evidence type="ECO:0000256" key="4">
    <source>
        <dbReference type="ARBA" id="ARBA00023163"/>
    </source>
</evidence>
<dbReference type="OrthoDB" id="5723059at2"/>
<dbReference type="KEGG" id="pman:OU5_0820"/>
<dbReference type="PANTHER" id="PTHR30579:SF7">
    <property type="entry name" value="HTH-TYPE TRANSCRIPTIONAL REGULATOR LRHA-RELATED"/>
    <property type="match status" value="1"/>
</dbReference>
<comment type="similarity">
    <text evidence="1">Belongs to the LysR transcriptional regulatory family.</text>
</comment>
<evidence type="ECO:0000313" key="7">
    <source>
        <dbReference type="Proteomes" id="UP000026913"/>
    </source>
</evidence>
<dbReference type="InterPro" id="IPR036390">
    <property type="entry name" value="WH_DNA-bd_sf"/>
</dbReference>
<evidence type="ECO:0000256" key="2">
    <source>
        <dbReference type="ARBA" id="ARBA00023015"/>
    </source>
</evidence>
<proteinExistence type="inferred from homology"/>
<dbReference type="RefSeq" id="WP_010459531.1">
    <property type="nucleotide sequence ID" value="NZ_CP005960.1"/>
</dbReference>
<keyword evidence="4" id="KW-0804">Transcription</keyword>
<evidence type="ECO:0000256" key="3">
    <source>
        <dbReference type="ARBA" id="ARBA00023125"/>
    </source>
</evidence>
<dbReference type="Pfam" id="PF03466">
    <property type="entry name" value="LysR_substrate"/>
    <property type="match status" value="1"/>
</dbReference>
<dbReference type="Gene3D" id="3.40.190.10">
    <property type="entry name" value="Periplasmic binding protein-like II"/>
    <property type="match status" value="2"/>
</dbReference>
<reference evidence="6 7" key="1">
    <citation type="journal article" date="2012" name="J. Bacteriol.">
        <title>Genome sequence of cold-adapted Pseudomonas mandelii strain JR-1.</title>
        <authorList>
            <person name="Jang S.H."/>
            <person name="Kim J."/>
            <person name="Kim J."/>
            <person name="Hong S."/>
            <person name="Lee C."/>
        </authorList>
    </citation>
    <scope>NUCLEOTIDE SEQUENCE [LARGE SCALE GENOMIC DNA]</scope>
    <source>
        <strain evidence="6 7">JR-1</strain>
    </source>
</reference>
<dbReference type="HOGENOM" id="CLU_039613_1_3_6"/>
<dbReference type="PROSITE" id="PS50931">
    <property type="entry name" value="HTH_LYSR"/>
    <property type="match status" value="1"/>
</dbReference>
<organism evidence="6 7">
    <name type="scientific">Pseudomonas mandelii JR-1</name>
    <dbReference type="NCBI Taxonomy" id="1147786"/>
    <lineage>
        <taxon>Bacteria</taxon>
        <taxon>Pseudomonadati</taxon>
        <taxon>Pseudomonadota</taxon>
        <taxon>Gammaproteobacteria</taxon>
        <taxon>Pseudomonadales</taxon>
        <taxon>Pseudomonadaceae</taxon>
        <taxon>Pseudomonas</taxon>
    </lineage>
</organism>
<dbReference type="Pfam" id="PF00126">
    <property type="entry name" value="HTH_1"/>
    <property type="match status" value="1"/>
</dbReference>
<dbReference type="PRINTS" id="PR00039">
    <property type="entry name" value="HTHLYSR"/>
</dbReference>
<dbReference type="Proteomes" id="UP000026913">
    <property type="component" value="Chromosome"/>
</dbReference>
<evidence type="ECO:0000256" key="1">
    <source>
        <dbReference type="ARBA" id="ARBA00009437"/>
    </source>
</evidence>
<dbReference type="SUPFAM" id="SSF46785">
    <property type="entry name" value="Winged helix' DNA-binding domain"/>
    <property type="match status" value="1"/>
</dbReference>
<evidence type="ECO:0000259" key="5">
    <source>
        <dbReference type="PROSITE" id="PS50931"/>
    </source>
</evidence>
<feature type="domain" description="HTH lysR-type" evidence="5">
    <location>
        <begin position="6"/>
        <end position="63"/>
    </location>
</feature>
<keyword evidence="2" id="KW-0805">Transcription regulation</keyword>
<protein>
    <submittedName>
        <fullName evidence="6">LysR family transcriptional regulator</fullName>
    </submittedName>
</protein>
<evidence type="ECO:0000313" key="6">
    <source>
        <dbReference type="EMBL" id="AHZ67899.1"/>
    </source>
</evidence>
<name>A0A024E4N2_9PSED</name>
<dbReference type="EMBL" id="CP005960">
    <property type="protein sequence ID" value="AHZ67899.1"/>
    <property type="molecule type" value="Genomic_DNA"/>
</dbReference>
<dbReference type="InterPro" id="IPR050176">
    <property type="entry name" value="LTTR"/>
</dbReference>
<dbReference type="InterPro" id="IPR005119">
    <property type="entry name" value="LysR_subst-bd"/>
</dbReference>
<dbReference type="Gene3D" id="1.10.10.10">
    <property type="entry name" value="Winged helix-like DNA-binding domain superfamily/Winged helix DNA-binding domain"/>
    <property type="match status" value="1"/>
</dbReference>
<dbReference type="SUPFAM" id="SSF53850">
    <property type="entry name" value="Periplasmic binding protein-like II"/>
    <property type="match status" value="1"/>
</dbReference>
<keyword evidence="3" id="KW-0238">DNA-binding</keyword>
<dbReference type="GO" id="GO:0003700">
    <property type="term" value="F:DNA-binding transcription factor activity"/>
    <property type="evidence" value="ECO:0007669"/>
    <property type="project" value="InterPro"/>
</dbReference>
<dbReference type="InterPro" id="IPR036388">
    <property type="entry name" value="WH-like_DNA-bd_sf"/>
</dbReference>
<dbReference type="GO" id="GO:0003677">
    <property type="term" value="F:DNA binding"/>
    <property type="evidence" value="ECO:0007669"/>
    <property type="project" value="UniProtKB-KW"/>
</dbReference>
<dbReference type="FunFam" id="1.10.10.10:FF:000001">
    <property type="entry name" value="LysR family transcriptional regulator"/>
    <property type="match status" value="1"/>
</dbReference>